<feature type="compositionally biased region" description="Basic residues" evidence="1">
    <location>
        <begin position="156"/>
        <end position="168"/>
    </location>
</feature>
<reference evidence="2" key="1">
    <citation type="journal article" date="2018" name="Nat. Commun.">
        <title>Diversity and evolution of the emerging Pandoraviridae family.</title>
        <authorList>
            <person name="Legendre M."/>
            <person name="Fabre E."/>
            <person name="Poirot O."/>
            <person name="Jeudy S."/>
            <person name="Lartigue A."/>
            <person name="Alempic J.M."/>
            <person name="Beucher L."/>
            <person name="Philippe N."/>
            <person name="Bertaux L."/>
            <person name="Christo-Foroux E."/>
            <person name="Labadie K."/>
            <person name="Coute Y."/>
            <person name="Abergel C."/>
            <person name="Claverie J.M."/>
        </authorList>
    </citation>
    <scope>NUCLEOTIDE SEQUENCE [LARGE SCALE GENOMIC DNA]</scope>
    <source>
        <strain evidence="2">Macleodensis</strain>
    </source>
</reference>
<feature type="region of interest" description="Disordered" evidence="1">
    <location>
        <begin position="113"/>
        <end position="182"/>
    </location>
</feature>
<feature type="compositionally biased region" description="Low complexity" evidence="1">
    <location>
        <begin position="169"/>
        <end position="182"/>
    </location>
</feature>
<protein>
    <submittedName>
        <fullName evidence="2">Uncharacterized protein</fullName>
    </submittedName>
</protein>
<gene>
    <name evidence="2" type="ORF">pmac_cds_621</name>
</gene>
<sequence length="182" mass="19753">MGAHMTTGLQAYDLAAGGGAHAGEVQSTPRDPLGECAVSAPESISRLYRKPQVHFCCTTAAMQVIEALFARCNVPHVCLATGRPDDDLAWRVATSPKGHRIMLDSRMVVQVPNTRTSTRDRRHTPADPVAPAPKTITAAPNACLEPLPKDKDAKSTKTRRRRRRRRGARTVTADRVALPLSV</sequence>
<evidence type="ECO:0000313" key="2">
    <source>
        <dbReference type="EMBL" id="AVK77309.1"/>
    </source>
</evidence>
<dbReference type="GeneID" id="36841764"/>
<name>A0A2U7UFP3_9VIRU</name>
<dbReference type="KEGG" id="vg:36841764"/>
<accession>A0A2U7UFP3</accession>
<organism evidence="2">
    <name type="scientific">Pandoravirus macleodensis</name>
    <dbReference type="NCBI Taxonomy" id="2107707"/>
    <lineage>
        <taxon>Viruses</taxon>
        <taxon>Pandoravirus</taxon>
    </lineage>
</organism>
<dbReference type="RefSeq" id="YP_009481305.1">
    <property type="nucleotide sequence ID" value="NC_037665.1"/>
</dbReference>
<dbReference type="Proteomes" id="UP000249758">
    <property type="component" value="Segment"/>
</dbReference>
<dbReference type="EMBL" id="MG011691">
    <property type="protein sequence ID" value="AVK77309.1"/>
    <property type="molecule type" value="Genomic_DNA"/>
</dbReference>
<evidence type="ECO:0000256" key="1">
    <source>
        <dbReference type="SAM" id="MobiDB-lite"/>
    </source>
</evidence>
<proteinExistence type="predicted"/>